<dbReference type="AlphaFoldDB" id="V7B5B7"/>
<dbReference type="Gramene" id="ESW13014">
    <property type="protein sequence ID" value="ESW13014"/>
    <property type="gene ID" value="PHAVU_008G160600g"/>
</dbReference>
<keyword evidence="1" id="KW-0812">Transmembrane</keyword>
<sequence length="75" mass="8641">MEYMSGRIHERYLKPCKYYFFLSFSSFSSPLLFLPISTPIVTMPLQICSNGHCDSLNMLHQPPESGQKAWLLVNV</sequence>
<keyword evidence="3" id="KW-1185">Reference proteome</keyword>
<dbReference type="EMBL" id="CM002295">
    <property type="protein sequence ID" value="ESW13014.1"/>
    <property type="molecule type" value="Genomic_DNA"/>
</dbReference>
<keyword evidence="1" id="KW-0472">Membrane</keyword>
<proteinExistence type="predicted"/>
<evidence type="ECO:0000256" key="1">
    <source>
        <dbReference type="SAM" id="Phobius"/>
    </source>
</evidence>
<reference evidence="3" key="1">
    <citation type="journal article" date="2014" name="Nat. Genet.">
        <title>A reference genome for common bean and genome-wide analysis of dual domestications.</title>
        <authorList>
            <person name="Schmutz J."/>
            <person name="McClean P.E."/>
            <person name="Mamidi S."/>
            <person name="Wu G.A."/>
            <person name="Cannon S.B."/>
            <person name="Grimwood J."/>
            <person name="Jenkins J."/>
            <person name="Shu S."/>
            <person name="Song Q."/>
            <person name="Chavarro C."/>
            <person name="Torres-Torres M."/>
            <person name="Geffroy V."/>
            <person name="Moghaddam S.M."/>
            <person name="Gao D."/>
            <person name="Abernathy B."/>
            <person name="Barry K."/>
            <person name="Blair M."/>
            <person name="Brick M.A."/>
            <person name="Chovatia M."/>
            <person name="Gepts P."/>
            <person name="Goodstein D.M."/>
            <person name="Gonzales M."/>
            <person name="Hellsten U."/>
            <person name="Hyten D.L."/>
            <person name="Jia G."/>
            <person name="Kelly J.D."/>
            <person name="Kudrna D."/>
            <person name="Lee R."/>
            <person name="Richard M.M."/>
            <person name="Miklas P.N."/>
            <person name="Osorno J.M."/>
            <person name="Rodrigues J."/>
            <person name="Thareau V."/>
            <person name="Urrea C.A."/>
            <person name="Wang M."/>
            <person name="Yu Y."/>
            <person name="Zhang M."/>
            <person name="Wing R.A."/>
            <person name="Cregan P.B."/>
            <person name="Rokhsar D.S."/>
            <person name="Jackson S.A."/>
        </authorList>
    </citation>
    <scope>NUCLEOTIDE SEQUENCE [LARGE SCALE GENOMIC DNA]</scope>
    <source>
        <strain evidence="3">cv. G19833</strain>
    </source>
</reference>
<keyword evidence="1" id="KW-1133">Transmembrane helix</keyword>
<evidence type="ECO:0000313" key="3">
    <source>
        <dbReference type="Proteomes" id="UP000000226"/>
    </source>
</evidence>
<accession>V7B5B7</accession>
<protein>
    <submittedName>
        <fullName evidence="2">Uncharacterized protein</fullName>
    </submittedName>
</protein>
<gene>
    <name evidence="2" type="ORF">PHAVU_008G160600g</name>
</gene>
<dbReference type="Proteomes" id="UP000000226">
    <property type="component" value="Chromosome 8"/>
</dbReference>
<organism evidence="2 3">
    <name type="scientific">Phaseolus vulgaris</name>
    <name type="common">Kidney bean</name>
    <name type="synonym">French bean</name>
    <dbReference type="NCBI Taxonomy" id="3885"/>
    <lineage>
        <taxon>Eukaryota</taxon>
        <taxon>Viridiplantae</taxon>
        <taxon>Streptophyta</taxon>
        <taxon>Embryophyta</taxon>
        <taxon>Tracheophyta</taxon>
        <taxon>Spermatophyta</taxon>
        <taxon>Magnoliopsida</taxon>
        <taxon>eudicotyledons</taxon>
        <taxon>Gunneridae</taxon>
        <taxon>Pentapetalae</taxon>
        <taxon>rosids</taxon>
        <taxon>fabids</taxon>
        <taxon>Fabales</taxon>
        <taxon>Fabaceae</taxon>
        <taxon>Papilionoideae</taxon>
        <taxon>50 kb inversion clade</taxon>
        <taxon>NPAAA clade</taxon>
        <taxon>indigoferoid/millettioid clade</taxon>
        <taxon>Phaseoleae</taxon>
        <taxon>Phaseolus</taxon>
    </lineage>
</organism>
<evidence type="ECO:0000313" key="2">
    <source>
        <dbReference type="EMBL" id="ESW13014.1"/>
    </source>
</evidence>
<name>V7B5B7_PHAVU</name>
<feature type="transmembrane region" description="Helical" evidence="1">
    <location>
        <begin position="20"/>
        <end position="41"/>
    </location>
</feature>